<reference evidence="1 2" key="1">
    <citation type="submission" date="2024-06" db="EMBL/GenBank/DDBJ databases">
        <title>The Natural Products Discovery Center: Release of the First 8490 Sequenced Strains for Exploring Actinobacteria Biosynthetic Diversity.</title>
        <authorList>
            <person name="Kalkreuter E."/>
            <person name="Kautsar S.A."/>
            <person name="Yang D."/>
            <person name="Bader C.D."/>
            <person name="Teijaro C.N."/>
            <person name="Fluegel L."/>
            <person name="Davis C.M."/>
            <person name="Simpson J.R."/>
            <person name="Lauterbach L."/>
            <person name="Steele A.D."/>
            <person name="Gui C."/>
            <person name="Meng S."/>
            <person name="Li G."/>
            <person name="Viehrig K."/>
            <person name="Ye F."/>
            <person name="Su P."/>
            <person name="Kiefer A.F."/>
            <person name="Nichols A."/>
            <person name="Cepeda A.J."/>
            <person name="Yan W."/>
            <person name="Fan B."/>
            <person name="Jiang Y."/>
            <person name="Adhikari A."/>
            <person name="Zheng C.-J."/>
            <person name="Schuster L."/>
            <person name="Cowan T.M."/>
            <person name="Smanski M.J."/>
            <person name="Chevrette M.G."/>
            <person name="De Carvalho L.P.S."/>
            <person name="Shen B."/>
        </authorList>
    </citation>
    <scope>NUCLEOTIDE SEQUENCE [LARGE SCALE GENOMIC DNA]</scope>
    <source>
        <strain evidence="1 2">NPDC019434</strain>
    </source>
</reference>
<comment type="caution">
    <text evidence="1">The sequence shown here is derived from an EMBL/GenBank/DDBJ whole genome shotgun (WGS) entry which is preliminary data.</text>
</comment>
<dbReference type="InterPro" id="IPR036271">
    <property type="entry name" value="Tet_transcr_reg_TetR-rel_C_sf"/>
</dbReference>
<dbReference type="EMBL" id="JBEYBR010000041">
    <property type="protein sequence ID" value="MEU2123583.1"/>
    <property type="molecule type" value="Genomic_DNA"/>
</dbReference>
<gene>
    <name evidence="1" type="ORF">ABZ507_17365</name>
</gene>
<evidence type="ECO:0008006" key="3">
    <source>
        <dbReference type="Google" id="ProtNLM"/>
    </source>
</evidence>
<sequence length="72" mass="7697">MRRCMDAGAVPVGDAAAVALDLRAAVHGAVSMRLHQPDRPWPPVEEQVERFLTKLVGVPKPGAAVADSPREE</sequence>
<protein>
    <recommendedName>
        <fullName evidence="3">Tetracyclin repressor-like C-terminal domain-containing protein</fullName>
    </recommendedName>
</protein>
<dbReference type="RefSeq" id="WP_357808784.1">
    <property type="nucleotide sequence ID" value="NZ_JBEYBM010000023.1"/>
</dbReference>
<accession>A0ABV2XCF8</accession>
<evidence type="ECO:0000313" key="2">
    <source>
        <dbReference type="Proteomes" id="UP001550535"/>
    </source>
</evidence>
<keyword evidence="2" id="KW-1185">Reference proteome</keyword>
<name>A0ABV2XCF8_9NOCA</name>
<dbReference type="SUPFAM" id="SSF48498">
    <property type="entry name" value="Tetracyclin repressor-like, C-terminal domain"/>
    <property type="match status" value="1"/>
</dbReference>
<organism evidence="1 2">
    <name type="scientific">Nocardia niwae</name>
    <dbReference type="NCBI Taxonomy" id="626084"/>
    <lineage>
        <taxon>Bacteria</taxon>
        <taxon>Bacillati</taxon>
        <taxon>Actinomycetota</taxon>
        <taxon>Actinomycetes</taxon>
        <taxon>Mycobacteriales</taxon>
        <taxon>Nocardiaceae</taxon>
        <taxon>Nocardia</taxon>
    </lineage>
</organism>
<evidence type="ECO:0000313" key="1">
    <source>
        <dbReference type="EMBL" id="MEU2123583.1"/>
    </source>
</evidence>
<proteinExistence type="predicted"/>
<dbReference type="Proteomes" id="UP001550535">
    <property type="component" value="Unassembled WGS sequence"/>
</dbReference>